<keyword evidence="1" id="KW-0812">Transmembrane</keyword>
<dbReference type="GO" id="GO:0090589">
    <property type="term" value="F:protein-phosphocysteine-trehalose phosphotransferase system transporter activity"/>
    <property type="evidence" value="ECO:0007669"/>
    <property type="project" value="TreeGrafter"/>
</dbReference>
<dbReference type="AlphaFoldDB" id="A0A437UNK2"/>
<protein>
    <submittedName>
        <fullName evidence="2">Uncharacterized protein</fullName>
    </submittedName>
</protein>
<reference evidence="2 3" key="1">
    <citation type="submission" date="2018-12" db="EMBL/GenBank/DDBJ databases">
        <title>A novel vanA-carrying plasmid in a clinical isolate of Enterococcus avium.</title>
        <authorList>
            <person name="Bernasconi O.J."/>
            <person name="Luzzaro F."/>
            <person name="Endimiani A."/>
        </authorList>
    </citation>
    <scope>NUCLEOTIDE SEQUENCE [LARGE SCALE GENOMIC DNA]</scope>
    <source>
        <strain evidence="2 3">LC0559/18</strain>
    </source>
</reference>
<dbReference type="GO" id="GO:0015771">
    <property type="term" value="P:trehalose transport"/>
    <property type="evidence" value="ECO:0007669"/>
    <property type="project" value="TreeGrafter"/>
</dbReference>
<dbReference type="Proteomes" id="UP000288388">
    <property type="component" value="Unassembled WGS sequence"/>
</dbReference>
<keyword evidence="1" id="KW-1133">Transmembrane helix</keyword>
<name>A0A437UNK2_ENTAV</name>
<gene>
    <name evidence="2" type="ORF">EK398_09950</name>
</gene>
<evidence type="ECO:0000256" key="1">
    <source>
        <dbReference type="SAM" id="Phobius"/>
    </source>
</evidence>
<keyword evidence="1" id="KW-0472">Membrane</keyword>
<organism evidence="2 3">
    <name type="scientific">Enterococcus avium</name>
    <name type="common">Streptococcus avium</name>
    <dbReference type="NCBI Taxonomy" id="33945"/>
    <lineage>
        <taxon>Bacteria</taxon>
        <taxon>Bacillati</taxon>
        <taxon>Bacillota</taxon>
        <taxon>Bacilli</taxon>
        <taxon>Lactobacillales</taxon>
        <taxon>Enterococcaceae</taxon>
        <taxon>Enterococcus</taxon>
    </lineage>
</organism>
<feature type="transmembrane region" description="Helical" evidence="1">
    <location>
        <begin position="55"/>
        <end position="75"/>
    </location>
</feature>
<proteinExistence type="predicted"/>
<feature type="transmembrane region" description="Helical" evidence="1">
    <location>
        <begin position="154"/>
        <end position="174"/>
    </location>
</feature>
<dbReference type="RefSeq" id="WP_127978981.1">
    <property type="nucleotide sequence ID" value="NZ_JARPVY010000008.1"/>
</dbReference>
<evidence type="ECO:0000313" key="2">
    <source>
        <dbReference type="EMBL" id="RVU95126.1"/>
    </source>
</evidence>
<dbReference type="InterPro" id="IPR050558">
    <property type="entry name" value="PTS_Sugar-Specific_Components"/>
</dbReference>
<comment type="caution">
    <text evidence="2">The sequence shown here is derived from an EMBL/GenBank/DDBJ whole genome shotgun (WGS) entry which is preliminary data.</text>
</comment>
<feature type="transmembrane region" description="Helical" evidence="1">
    <location>
        <begin position="122"/>
        <end position="142"/>
    </location>
</feature>
<evidence type="ECO:0000313" key="3">
    <source>
        <dbReference type="Proteomes" id="UP000288388"/>
    </source>
</evidence>
<dbReference type="GO" id="GO:0009401">
    <property type="term" value="P:phosphoenolpyruvate-dependent sugar phosphotransferase system"/>
    <property type="evidence" value="ECO:0007669"/>
    <property type="project" value="TreeGrafter"/>
</dbReference>
<dbReference type="PANTHER" id="PTHR30175">
    <property type="entry name" value="PHOSPHOTRANSFERASE SYSTEM TRANSPORT PROTEIN"/>
    <property type="match status" value="1"/>
</dbReference>
<dbReference type="PANTHER" id="PTHR30175:SF1">
    <property type="entry name" value="PTS SYSTEM ARBUTIN-, CELLOBIOSE-, AND SALICIN-SPECIFIC EIIBC COMPONENT-RELATED"/>
    <property type="match status" value="1"/>
</dbReference>
<feature type="transmembrane region" description="Helical" evidence="1">
    <location>
        <begin position="21"/>
        <end position="43"/>
    </location>
</feature>
<accession>A0A437UNK2</accession>
<dbReference type="EMBL" id="RYZS01000001">
    <property type="protein sequence ID" value="RVU95126.1"/>
    <property type="molecule type" value="Genomic_DNA"/>
</dbReference>
<dbReference type="GO" id="GO:0005886">
    <property type="term" value="C:plasma membrane"/>
    <property type="evidence" value="ECO:0007669"/>
    <property type="project" value="TreeGrafter"/>
</dbReference>
<sequence length="192" mass="21896">MSEVNKDGIDIERFLWSIREVFVSLLPQISGFLLIQMVFKTLINIELVNRGNSIYTLYIVLTNMGLFLLPVLVGVNLAKAFDGNVGNALILSLLIHPDLFENLQNTKNLDLIEVITRSEPSLLYIFIPVLTIYLMLILENVLESKVSTFCKKYFLPLIILVMMAPISVFLISPFGNLVYLNLMLIFEKIHLF</sequence>